<evidence type="ECO:0000256" key="1">
    <source>
        <dbReference type="ARBA" id="ARBA00006534"/>
    </source>
</evidence>
<evidence type="ECO:0000313" key="6">
    <source>
        <dbReference type="Proteomes" id="UP000267524"/>
    </source>
</evidence>
<comment type="similarity">
    <text evidence="1">Belongs to the peptidase S51 family.</text>
</comment>
<dbReference type="RefSeq" id="WP_122547354.1">
    <property type="nucleotide sequence ID" value="NZ_QWIV01000013.1"/>
</dbReference>
<dbReference type="Proteomes" id="UP000267524">
    <property type="component" value="Unassembled WGS sequence"/>
</dbReference>
<evidence type="ECO:0000256" key="4">
    <source>
        <dbReference type="ARBA" id="ARBA00022825"/>
    </source>
</evidence>
<accession>A0A3M7LFB5</accession>
<dbReference type="InterPro" id="IPR029062">
    <property type="entry name" value="Class_I_gatase-like"/>
</dbReference>
<organism evidence="5 6">
    <name type="scientific">Chryseobacterium nematophagum</name>
    <dbReference type="NCBI Taxonomy" id="2305228"/>
    <lineage>
        <taxon>Bacteria</taxon>
        <taxon>Pseudomonadati</taxon>
        <taxon>Bacteroidota</taxon>
        <taxon>Flavobacteriia</taxon>
        <taxon>Flavobacteriales</taxon>
        <taxon>Weeksellaceae</taxon>
        <taxon>Chryseobacterium group</taxon>
        <taxon>Chryseobacterium</taxon>
    </lineage>
</organism>
<evidence type="ECO:0000313" key="5">
    <source>
        <dbReference type="EMBL" id="RMZ60236.1"/>
    </source>
</evidence>
<evidence type="ECO:0000256" key="2">
    <source>
        <dbReference type="ARBA" id="ARBA00022670"/>
    </source>
</evidence>
<name>A0A3M7LFB5_9FLAO</name>
<dbReference type="Pfam" id="PF03575">
    <property type="entry name" value="Peptidase_S51"/>
    <property type="match status" value="1"/>
</dbReference>
<keyword evidence="2" id="KW-0645">Protease</keyword>
<keyword evidence="3" id="KW-0378">Hydrolase</keyword>
<dbReference type="AlphaFoldDB" id="A0A3M7LFB5"/>
<reference evidence="5 6" key="1">
    <citation type="submission" date="2018-08" db="EMBL/GenBank/DDBJ databases">
        <title>Chryseobacterium nematophagum: a novel matrix digesting pathogen of nematodes.</title>
        <authorList>
            <person name="Page A."/>
            <person name="Roberts M."/>
            <person name="Felix M.-A."/>
            <person name="Weir W."/>
        </authorList>
    </citation>
    <scope>NUCLEOTIDE SEQUENCE [LARGE SCALE GENOMIC DNA]</scope>
    <source>
        <strain evidence="5 6">JUb275</strain>
    </source>
</reference>
<comment type="caution">
    <text evidence="5">The sequence shown here is derived from an EMBL/GenBank/DDBJ whole genome shotgun (WGS) entry which is preliminary data.</text>
</comment>
<dbReference type="InterPro" id="IPR005320">
    <property type="entry name" value="Peptidase_S51"/>
</dbReference>
<proteinExistence type="inferred from homology"/>
<sequence length="49" mass="5662">MYSRFIIYILGGNTFYFQELKKSKADKLISKHIEKGKICMGTAAIVEYI</sequence>
<keyword evidence="6" id="KW-1185">Reference proteome</keyword>
<dbReference type="EMBL" id="QWIV01000013">
    <property type="protein sequence ID" value="RMZ60236.1"/>
    <property type="molecule type" value="Genomic_DNA"/>
</dbReference>
<evidence type="ECO:0000256" key="3">
    <source>
        <dbReference type="ARBA" id="ARBA00022801"/>
    </source>
</evidence>
<keyword evidence="4" id="KW-0720">Serine protease</keyword>
<protein>
    <submittedName>
        <fullName evidence="5">Uncharacterized protein</fullName>
    </submittedName>
</protein>
<gene>
    <name evidence="5" type="ORF">D1632_09310</name>
</gene>
<dbReference type="GO" id="GO:0006508">
    <property type="term" value="P:proteolysis"/>
    <property type="evidence" value="ECO:0007669"/>
    <property type="project" value="UniProtKB-KW"/>
</dbReference>
<dbReference type="Gene3D" id="3.40.50.880">
    <property type="match status" value="1"/>
</dbReference>
<dbReference type="GO" id="GO:0008236">
    <property type="term" value="F:serine-type peptidase activity"/>
    <property type="evidence" value="ECO:0007669"/>
    <property type="project" value="UniProtKB-KW"/>
</dbReference>